<dbReference type="Proteomes" id="UP000509510">
    <property type="component" value="Chromosome II"/>
</dbReference>
<evidence type="ECO:0000313" key="8">
    <source>
        <dbReference type="Proteomes" id="UP000509510"/>
    </source>
</evidence>
<dbReference type="InterPro" id="IPR007219">
    <property type="entry name" value="XnlR_reg_dom"/>
</dbReference>
<evidence type="ECO:0000259" key="6">
    <source>
        <dbReference type="Pfam" id="PF04082"/>
    </source>
</evidence>
<feature type="domain" description="Xylanolytic transcriptional activator regulatory" evidence="6">
    <location>
        <begin position="208"/>
        <end position="452"/>
    </location>
</feature>
<evidence type="ECO:0000256" key="5">
    <source>
        <dbReference type="ARBA" id="ARBA00023242"/>
    </source>
</evidence>
<dbReference type="EMBL" id="CP055899">
    <property type="protein sequence ID" value="QKX55931.1"/>
    <property type="molecule type" value="Genomic_DNA"/>
</dbReference>
<keyword evidence="3" id="KW-0805">Transcription regulation</keyword>
<organism evidence="7 8">
    <name type="scientific">Talaromyces rugulosus</name>
    <name type="common">Penicillium rugulosum</name>
    <dbReference type="NCBI Taxonomy" id="121627"/>
    <lineage>
        <taxon>Eukaryota</taxon>
        <taxon>Fungi</taxon>
        <taxon>Dikarya</taxon>
        <taxon>Ascomycota</taxon>
        <taxon>Pezizomycotina</taxon>
        <taxon>Eurotiomycetes</taxon>
        <taxon>Eurotiomycetidae</taxon>
        <taxon>Eurotiales</taxon>
        <taxon>Trichocomaceae</taxon>
        <taxon>Talaromyces</taxon>
        <taxon>Talaromyces sect. Islandici</taxon>
    </lineage>
</organism>
<proteinExistence type="predicted"/>
<dbReference type="GO" id="GO:0003677">
    <property type="term" value="F:DNA binding"/>
    <property type="evidence" value="ECO:0007669"/>
    <property type="project" value="InterPro"/>
</dbReference>
<keyword evidence="1" id="KW-0479">Metal-binding</keyword>
<keyword evidence="2" id="KW-0862">Zinc</keyword>
<evidence type="ECO:0000256" key="2">
    <source>
        <dbReference type="ARBA" id="ARBA00022833"/>
    </source>
</evidence>
<dbReference type="CDD" id="cd12148">
    <property type="entry name" value="fungal_TF_MHR"/>
    <property type="match status" value="1"/>
</dbReference>
<keyword evidence="5" id="KW-0539">Nucleus</keyword>
<dbReference type="OrthoDB" id="4225813at2759"/>
<dbReference type="GeneID" id="55990536"/>
<dbReference type="PANTHER" id="PTHR47660">
    <property type="entry name" value="TRANSCRIPTION FACTOR WITH C2H2 AND ZN(2)-CYS(6) DNA BINDING DOMAIN (EUROFUNG)-RELATED-RELATED"/>
    <property type="match status" value="1"/>
</dbReference>
<evidence type="ECO:0000256" key="1">
    <source>
        <dbReference type="ARBA" id="ARBA00022723"/>
    </source>
</evidence>
<keyword evidence="8" id="KW-1185">Reference proteome</keyword>
<reference evidence="8" key="1">
    <citation type="submission" date="2020-06" db="EMBL/GenBank/DDBJ databases">
        <title>A chromosome-scale genome assembly of Talaromyces rugulosus W13939.</title>
        <authorList>
            <person name="Wang B."/>
            <person name="Guo L."/>
            <person name="Ye K."/>
            <person name="Wang L."/>
        </authorList>
    </citation>
    <scope>NUCLEOTIDE SEQUENCE [LARGE SCALE GENOMIC DNA]</scope>
    <source>
        <strain evidence="8">W13939</strain>
    </source>
</reference>
<accession>A0A7H8QR52</accession>
<dbReference type="AlphaFoldDB" id="A0A7H8QR52"/>
<name>A0A7H8QR52_TALRU</name>
<dbReference type="GO" id="GO:0006351">
    <property type="term" value="P:DNA-templated transcription"/>
    <property type="evidence" value="ECO:0007669"/>
    <property type="project" value="InterPro"/>
</dbReference>
<dbReference type="RefSeq" id="XP_035342109.1">
    <property type="nucleotide sequence ID" value="XM_035486216.1"/>
</dbReference>
<dbReference type="KEGG" id="trg:TRUGW13939_03030"/>
<gene>
    <name evidence="7" type="ORF">TRUGW13939_03030</name>
</gene>
<evidence type="ECO:0000256" key="4">
    <source>
        <dbReference type="ARBA" id="ARBA00023163"/>
    </source>
</evidence>
<evidence type="ECO:0000313" key="7">
    <source>
        <dbReference type="EMBL" id="QKX55931.1"/>
    </source>
</evidence>
<dbReference type="PANTHER" id="PTHR47660:SF2">
    <property type="entry name" value="TRANSCRIPTION FACTOR WITH C2H2 AND ZN(2)-CYS(6) DNA BINDING DOMAIN (EUROFUNG)"/>
    <property type="match status" value="1"/>
</dbReference>
<dbReference type="GO" id="GO:0008270">
    <property type="term" value="F:zinc ion binding"/>
    <property type="evidence" value="ECO:0007669"/>
    <property type="project" value="InterPro"/>
</dbReference>
<evidence type="ECO:0000256" key="3">
    <source>
        <dbReference type="ARBA" id="ARBA00023015"/>
    </source>
</evidence>
<dbReference type="Pfam" id="PF04082">
    <property type="entry name" value="Fungal_trans"/>
    <property type="match status" value="1"/>
</dbReference>
<keyword evidence="4" id="KW-0804">Transcription</keyword>
<protein>
    <recommendedName>
        <fullName evidence="6">Xylanolytic transcriptional activator regulatory domain-containing protein</fullName>
    </recommendedName>
</protein>
<sequence>MEESTDAPFLPSGAGSGLDPYAIPGNMADQLVSPGPYVDGEITDLLSNGISLGYGGLDWLDIQLQEHLPPINIAINTAHSKELIMTPPTDVCYQSGHEIHLLSSPSWHNATQSQNMPMNPAFPRPGPTQPTVHQWPFDGTREQVHPRYRLSPLRDVLQGIFNSTPNSSNPLMRSLVDLLSNKYVPKLDENTNDYEALRAMHLLQRAVDSFISQFHSVLPTIHIPTLKLSSCPTVLLTSMACIGAMLLEDTDALDKAEAFSKICATVILWLGGSDANSYCDLDYLTACCFYQIYSLGSGNRQLYQDADRSRGVLIGSLRGMGLFKSQIPYEVDKSVPQLQASAGTAETEASWLQWRNQEQEKRLAWSVFEYDCSLCTLTNRRGMVDLGELPSKLPCPEALWEAPSAQAWRTLSSRSSTVYFGLSLMLVIRAITAGKKMPNGLSSWGRRLCGQVIGRLLWDLKQMEGMSILRSLGLPPLFSVENQTKFKLLQTFDNLAREIPNPESTKELIDSNITQLIIHYSFLNSAENVMELVVFLVRVSATKVSPSGEANLDAAKRQLRKSFGSDLCLTRKLVWHAAQIIGVADEYLVSAPCEILRVFMGCIFLIAFAKYSPAISGTGSSNTVELDRISKEPGQTELVNAWIRNGGTATIAGAEATNSSQFVAHINNHTQDLMRKVHFWGLSQKFSQILQIFQDIDS</sequence>